<comment type="similarity">
    <text evidence="2">Belongs to the fimbrial export usher family.</text>
</comment>
<keyword evidence="8" id="KW-0998">Cell outer membrane</keyword>
<dbReference type="Pfam" id="PF00577">
    <property type="entry name" value="Usher"/>
    <property type="match status" value="1"/>
</dbReference>
<proteinExistence type="inferred from homology"/>
<evidence type="ECO:0000256" key="2">
    <source>
        <dbReference type="ARBA" id="ARBA00008064"/>
    </source>
</evidence>
<comment type="subcellular location">
    <subcellularLocation>
        <location evidence="1">Cell outer membrane</location>
        <topology evidence="1">Multi-pass membrane protein</topology>
    </subcellularLocation>
</comment>
<dbReference type="Gene3D" id="2.60.40.3110">
    <property type="match status" value="1"/>
</dbReference>
<keyword evidence="4" id="KW-1134">Transmembrane beta strand</keyword>
<gene>
    <name evidence="11" type="ORF">FO014_14510</name>
</gene>
<accession>A0ABX6GP68</accession>
<evidence type="ECO:0000313" key="12">
    <source>
        <dbReference type="Proteomes" id="UP000430368"/>
    </source>
</evidence>
<evidence type="ECO:0000256" key="8">
    <source>
        <dbReference type="ARBA" id="ARBA00023237"/>
    </source>
</evidence>
<evidence type="ECO:0000256" key="5">
    <source>
        <dbReference type="ARBA" id="ARBA00022558"/>
    </source>
</evidence>
<dbReference type="PANTHER" id="PTHR30451">
    <property type="entry name" value="OUTER MEMBRANE USHER PROTEIN"/>
    <property type="match status" value="1"/>
</dbReference>
<name>A0ABX6GP68_9GAMM</name>
<keyword evidence="7" id="KW-0472">Membrane</keyword>
<organism evidence="11 12">
    <name type="scientific">Serratia rhizosphaerae</name>
    <dbReference type="NCBI Taxonomy" id="2597702"/>
    <lineage>
        <taxon>Bacteria</taxon>
        <taxon>Pseudomonadati</taxon>
        <taxon>Pseudomonadota</taxon>
        <taxon>Gammaproteobacteria</taxon>
        <taxon>Enterobacterales</taxon>
        <taxon>Yersiniaceae</taxon>
        <taxon>Serratia</taxon>
    </lineage>
</organism>
<evidence type="ECO:0000259" key="10">
    <source>
        <dbReference type="Pfam" id="PF13954"/>
    </source>
</evidence>
<evidence type="ECO:0000256" key="7">
    <source>
        <dbReference type="ARBA" id="ARBA00023136"/>
    </source>
</evidence>
<feature type="domain" description="PapC N-terminal" evidence="10">
    <location>
        <begin position="29"/>
        <end position="129"/>
    </location>
</feature>
<evidence type="ECO:0000256" key="6">
    <source>
        <dbReference type="ARBA" id="ARBA00022692"/>
    </source>
</evidence>
<dbReference type="InterPro" id="IPR042186">
    <property type="entry name" value="FimD_plug_dom"/>
</dbReference>
<dbReference type="InterPro" id="IPR000015">
    <property type="entry name" value="Fimb_usher"/>
</dbReference>
<evidence type="ECO:0000313" key="11">
    <source>
        <dbReference type="EMBL" id="QHA88067.1"/>
    </source>
</evidence>
<keyword evidence="12" id="KW-1185">Reference proteome</keyword>
<dbReference type="Pfam" id="PF13954">
    <property type="entry name" value="PapC_N"/>
    <property type="match status" value="1"/>
</dbReference>
<protein>
    <submittedName>
        <fullName evidence="11">Fimbrial biogenesis outer membrane usher protein</fullName>
    </submittedName>
</protein>
<dbReference type="Proteomes" id="UP000430368">
    <property type="component" value="Chromosome"/>
</dbReference>
<feature type="signal peptide" evidence="9">
    <location>
        <begin position="1"/>
        <end position="21"/>
    </location>
</feature>
<dbReference type="Gene3D" id="2.60.40.2610">
    <property type="entry name" value="Outer membrane usher protein FimD, plug domain"/>
    <property type="match status" value="1"/>
</dbReference>
<reference evidence="11 12" key="1">
    <citation type="submission" date="2019-07" db="EMBL/GenBank/DDBJ databases">
        <title>Serratia dokdonensis sp. nov., an elicitor of systemic resistance in Nicotiana Tabacum.</title>
        <authorList>
            <person name="Son J.-S."/>
            <person name="Hwang Y.-J."/>
            <person name="Lee S.-Y."/>
            <person name="Ghim S.-Y."/>
        </authorList>
    </citation>
    <scope>NUCLEOTIDE SEQUENCE [LARGE SCALE GENOMIC DNA]</scope>
    <source>
        <strain evidence="11 12">KUDC3025</strain>
    </source>
</reference>
<dbReference type="RefSeq" id="WP_160030036.1">
    <property type="nucleotide sequence ID" value="NZ_CP041764.1"/>
</dbReference>
<sequence>MKPALRFTLLPLTMAATYAMAEVSKIYLIVNDTYKGRAAIAPDVRNRPCVTPALLSAWGVREKVVAGVVKTPDGCIVPGASGIQLFYEPVAQLLTVEVPPNLIGGEQNALSRRWDDGVNAGFLDYQLNYGHYSAERYRDAERHYSLFVDTTAGLNLGAWRFRYRPVYQKDAWGKPSWHTEKAVAYRDIKAWRALLSIGDNNTPSALFDNVKYRGIQLASDDRMLPESLRQFSPWIRGMARSNAEVKVRQNGEVIYQTFVSSGVFILKDVYPPDPDGDITVTLRESDGTETERKLPYSAMPNLVHGGRLKYDLTLGKYRPYFGVEQQQPQFGLLSVSYGLPAKVTLYGGVLTSGLYRSAALGVGKSLNQWGALSVDYNYSSARQPRRSRPDRGGMWRLRYARAIPAWESSVSLLAQYYPRQRYRTFGDAVEQQSVYWWDWEDGIFVGDFDTEKKYRLEARYNQYFSESDSLYLTMAREARRGQDKDETSIELGYSATWGEIDVNLYAEYSRRNYGKEQGQVGLSFSVPLGTLLLPRMKLNYDHQFVKNGADSRRVGVSGTMLADYSLSYDLSTSQSQSYGASQDFSASYQYNAGSMRFGYSRGKDYRQQEVELAGSLMAHADGVTLGQTLGETMAIVQVPGSSGIGIDNQYGVTTDWRGYAVVSTLTPYRINRLSLDTFELPDDEELPQPEIEVVPTAGAIMFSRFAPAQKLTSPDVARTSSPE</sequence>
<keyword evidence="3" id="KW-0813">Transport</keyword>
<dbReference type="PANTHER" id="PTHR30451:SF21">
    <property type="entry name" value="FIMBRIAL USHER DOMAIN-CONTAINING PROTEIN YDET-RELATED"/>
    <property type="match status" value="1"/>
</dbReference>
<feature type="chain" id="PRO_5046562463" evidence="9">
    <location>
        <begin position="22"/>
        <end position="723"/>
    </location>
</feature>
<evidence type="ECO:0000256" key="4">
    <source>
        <dbReference type="ARBA" id="ARBA00022452"/>
    </source>
</evidence>
<keyword evidence="9" id="KW-0732">Signal</keyword>
<keyword evidence="6" id="KW-0812">Transmembrane</keyword>
<evidence type="ECO:0000256" key="9">
    <source>
        <dbReference type="SAM" id="SignalP"/>
    </source>
</evidence>
<dbReference type="InterPro" id="IPR025885">
    <property type="entry name" value="PapC_N"/>
</dbReference>
<keyword evidence="5" id="KW-1029">Fimbrium biogenesis</keyword>
<evidence type="ECO:0000256" key="1">
    <source>
        <dbReference type="ARBA" id="ARBA00004571"/>
    </source>
</evidence>
<evidence type="ECO:0000256" key="3">
    <source>
        <dbReference type="ARBA" id="ARBA00022448"/>
    </source>
</evidence>
<dbReference type="EMBL" id="CP041764">
    <property type="protein sequence ID" value="QHA88067.1"/>
    <property type="molecule type" value="Genomic_DNA"/>
</dbReference>